<sequence length="141" mass="16306">MGRRKQAKPIKRRLEDYDAEEDPPITKRLNEENMSDTYRDNGLITAQLPIREKPQLLKLSNDKQPFNFNILSVSSPSTSEIENHTNTVRSNHIQLKTSTNPLLMLEKSMKKFEPLKIKASSGKHFTTSTSREFALKNTRYN</sequence>
<protein>
    <submittedName>
        <fullName evidence="3">Uncharacterized protein</fullName>
    </submittedName>
</protein>
<keyword evidence="2" id="KW-1185">Reference proteome</keyword>
<dbReference type="Proteomes" id="UP000095283">
    <property type="component" value="Unplaced"/>
</dbReference>
<proteinExistence type="predicted"/>
<dbReference type="WBParaSite" id="Hba_19000">
    <property type="protein sequence ID" value="Hba_19000"/>
    <property type="gene ID" value="Hba_19000"/>
</dbReference>
<accession>A0A1I7XNT0</accession>
<reference evidence="3" key="1">
    <citation type="submission" date="2016-11" db="UniProtKB">
        <authorList>
            <consortium name="WormBaseParasite"/>
        </authorList>
    </citation>
    <scope>IDENTIFICATION</scope>
</reference>
<evidence type="ECO:0000313" key="3">
    <source>
        <dbReference type="WBParaSite" id="Hba_19000"/>
    </source>
</evidence>
<dbReference type="AlphaFoldDB" id="A0A1I7XNT0"/>
<name>A0A1I7XNT0_HETBA</name>
<feature type="compositionally biased region" description="Basic residues" evidence="1">
    <location>
        <begin position="1"/>
        <end position="11"/>
    </location>
</feature>
<evidence type="ECO:0000313" key="2">
    <source>
        <dbReference type="Proteomes" id="UP000095283"/>
    </source>
</evidence>
<evidence type="ECO:0000256" key="1">
    <source>
        <dbReference type="SAM" id="MobiDB-lite"/>
    </source>
</evidence>
<organism evidence="2 3">
    <name type="scientific">Heterorhabditis bacteriophora</name>
    <name type="common">Entomopathogenic nematode worm</name>
    <dbReference type="NCBI Taxonomy" id="37862"/>
    <lineage>
        <taxon>Eukaryota</taxon>
        <taxon>Metazoa</taxon>
        <taxon>Ecdysozoa</taxon>
        <taxon>Nematoda</taxon>
        <taxon>Chromadorea</taxon>
        <taxon>Rhabditida</taxon>
        <taxon>Rhabditina</taxon>
        <taxon>Rhabditomorpha</taxon>
        <taxon>Strongyloidea</taxon>
        <taxon>Heterorhabditidae</taxon>
        <taxon>Heterorhabditis</taxon>
    </lineage>
</organism>
<feature type="region of interest" description="Disordered" evidence="1">
    <location>
        <begin position="1"/>
        <end position="23"/>
    </location>
</feature>